<name>A0AAE4BU50_9BACT</name>
<dbReference type="CDD" id="cd06974">
    <property type="entry name" value="TerD_like"/>
    <property type="match status" value="1"/>
</dbReference>
<feature type="domain" description="TerD" evidence="2">
    <location>
        <begin position="1"/>
        <end position="182"/>
    </location>
</feature>
<dbReference type="InterPro" id="IPR051324">
    <property type="entry name" value="Stress/Tellurium_Resist"/>
</dbReference>
<keyword evidence="4" id="KW-1185">Reference proteome</keyword>
<evidence type="ECO:0000313" key="4">
    <source>
        <dbReference type="Proteomes" id="UP001185092"/>
    </source>
</evidence>
<evidence type="ECO:0000259" key="2">
    <source>
        <dbReference type="Pfam" id="PF02342"/>
    </source>
</evidence>
<evidence type="ECO:0000313" key="3">
    <source>
        <dbReference type="EMBL" id="MDR6240403.1"/>
    </source>
</evidence>
<keyword evidence="1" id="KW-0778">Tellurium resistance</keyword>
<dbReference type="PANTHER" id="PTHR32097">
    <property type="entry name" value="CAMP-BINDING PROTEIN 1-RELATED"/>
    <property type="match status" value="1"/>
</dbReference>
<dbReference type="AlphaFoldDB" id="A0AAE4BU50"/>
<dbReference type="EMBL" id="JAVDQD010000004">
    <property type="protein sequence ID" value="MDR6240403.1"/>
    <property type="molecule type" value="Genomic_DNA"/>
</dbReference>
<organism evidence="3 4">
    <name type="scientific">Aureibacter tunicatorum</name>
    <dbReference type="NCBI Taxonomy" id="866807"/>
    <lineage>
        <taxon>Bacteria</taxon>
        <taxon>Pseudomonadati</taxon>
        <taxon>Bacteroidota</taxon>
        <taxon>Cytophagia</taxon>
        <taxon>Cytophagales</taxon>
        <taxon>Persicobacteraceae</taxon>
        <taxon>Aureibacter</taxon>
    </lineage>
</organism>
<sequence>MAINLKKGQRANIEAQKFNVGLGWDVSRGAAASADLDVVAFMIDEEEKLISDDFMIFYNQLKSPDGAVTHSGDNLTGDGDGDDETIMIDLGNIDSRVQQIIFTVTIHEGEEKNQNFGQVRNSYIRIVDSSSKEEMMIYELDEDYSVETSIEFGRLYKRSGQWKFEAMGTGYMKDLQHFVDRYQR</sequence>
<dbReference type="PANTHER" id="PTHR32097:SF17">
    <property type="entry name" value="CAMP-BINDING PROTEIN 1-RELATED"/>
    <property type="match status" value="1"/>
</dbReference>
<dbReference type="RefSeq" id="WP_338390287.1">
    <property type="nucleotide sequence ID" value="NZ_AP025305.1"/>
</dbReference>
<reference evidence="3" key="1">
    <citation type="submission" date="2023-07" db="EMBL/GenBank/DDBJ databases">
        <title>Genomic Encyclopedia of Type Strains, Phase IV (KMG-IV): sequencing the most valuable type-strain genomes for metagenomic binning, comparative biology and taxonomic classification.</title>
        <authorList>
            <person name="Goeker M."/>
        </authorList>
    </citation>
    <scope>NUCLEOTIDE SEQUENCE</scope>
    <source>
        <strain evidence="3">DSM 26174</strain>
    </source>
</reference>
<proteinExistence type="predicted"/>
<dbReference type="InterPro" id="IPR003325">
    <property type="entry name" value="TerD"/>
</dbReference>
<dbReference type="GO" id="GO:0046690">
    <property type="term" value="P:response to tellurium ion"/>
    <property type="evidence" value="ECO:0007669"/>
    <property type="project" value="UniProtKB-KW"/>
</dbReference>
<comment type="caution">
    <text evidence="3">The sequence shown here is derived from an EMBL/GenBank/DDBJ whole genome shotgun (WGS) entry which is preliminary data.</text>
</comment>
<dbReference type="Pfam" id="PF02342">
    <property type="entry name" value="TerD"/>
    <property type="match status" value="1"/>
</dbReference>
<gene>
    <name evidence="3" type="ORF">HNQ88_003469</name>
</gene>
<evidence type="ECO:0000256" key="1">
    <source>
        <dbReference type="ARBA" id="ARBA00022686"/>
    </source>
</evidence>
<dbReference type="Proteomes" id="UP001185092">
    <property type="component" value="Unassembled WGS sequence"/>
</dbReference>
<accession>A0AAE4BU50</accession>
<protein>
    <submittedName>
        <fullName evidence="3">Tellurium resistance protein TerD</fullName>
    </submittedName>
</protein>
<dbReference type="Gene3D" id="2.60.60.30">
    <property type="entry name" value="sav2460 like domains"/>
    <property type="match status" value="1"/>
</dbReference>